<dbReference type="EMBL" id="QEQK01000001">
    <property type="protein sequence ID" value="PWN57622.1"/>
    <property type="molecule type" value="Genomic_DNA"/>
</dbReference>
<keyword evidence="6" id="KW-0547">Nucleotide-binding</keyword>
<dbReference type="InterPro" id="IPR006095">
    <property type="entry name" value="Glu/Leu/Phe/Val/Trp_DH"/>
</dbReference>
<evidence type="ECO:0000313" key="9">
    <source>
        <dbReference type="EMBL" id="PWN57622.1"/>
    </source>
</evidence>
<protein>
    <submittedName>
        <fullName evidence="9">Amino acid dehydrogenase</fullName>
    </submittedName>
</protein>
<dbReference type="InterPro" id="IPR036291">
    <property type="entry name" value="NAD(P)-bd_dom_sf"/>
</dbReference>
<dbReference type="Pfam" id="PF02812">
    <property type="entry name" value="ELFV_dehydrog_N"/>
    <property type="match status" value="1"/>
</dbReference>
<dbReference type="CDD" id="cd01075">
    <property type="entry name" value="NAD_bind_Leu_Phe_Val_DH"/>
    <property type="match status" value="1"/>
</dbReference>
<evidence type="ECO:0000256" key="1">
    <source>
        <dbReference type="ARBA" id="ARBA00003868"/>
    </source>
</evidence>
<dbReference type="GO" id="GO:0016639">
    <property type="term" value="F:oxidoreductase activity, acting on the CH-NH2 group of donors, NAD or NADP as acceptor"/>
    <property type="evidence" value="ECO:0007669"/>
    <property type="project" value="InterPro"/>
</dbReference>
<dbReference type="InterPro" id="IPR033524">
    <property type="entry name" value="Glu/Leu/Phe/Val_DH_AS"/>
</dbReference>
<keyword evidence="10" id="KW-1185">Reference proteome</keyword>
<sequence length="351" mass="37284">MSVFDHPEFDQHECVHFVQDERSGLRAIIAVHNTVRGPALGGCRMWPYASSADALTDVLRLSRGMTYKSAMANIDLGGGKSVIIGDPRQVKTDALIRAMGQAVDRLGGLYVAAEDSGTSVDDLRRMGEVTSHVGGVIERPGPGGEPHSGDPSPATALGVFHGLAAAVRFQLDRDDLQGVRVAIQGVGNVGYRLAGHLHAAGAELVVADIHAPNVERAVQAFGAQAVPVADIDAQDVDVFAPCALGSAINASTLPRLKAKVVAGAANNQLDRTAYDAALMERGILYAPDYVINAGGIIDIFYERTGYTWEKVERHLKGIGDTVTQVFERARSEGLPTGQVADLIAESRFRRA</sequence>
<feature type="binding site" evidence="6">
    <location>
        <begin position="185"/>
        <end position="190"/>
    </location>
    <ligand>
        <name>NAD(+)</name>
        <dbReference type="ChEBI" id="CHEBI:57540"/>
    </ligand>
</feature>
<dbReference type="RefSeq" id="WP_109718478.1">
    <property type="nucleotide sequence ID" value="NZ_QEQK01000001.1"/>
</dbReference>
<dbReference type="SUPFAM" id="SSF53223">
    <property type="entry name" value="Aminoacid dehydrogenase-like, N-terminal domain"/>
    <property type="match status" value="1"/>
</dbReference>
<proteinExistence type="inferred from homology"/>
<dbReference type="GO" id="GO:0006520">
    <property type="term" value="P:amino acid metabolic process"/>
    <property type="evidence" value="ECO:0007669"/>
    <property type="project" value="InterPro"/>
</dbReference>
<dbReference type="PIRSF" id="PIRSF000188">
    <property type="entry name" value="Phe_leu_dh"/>
    <property type="match status" value="1"/>
</dbReference>
<dbReference type="OrthoDB" id="9803297at2"/>
<evidence type="ECO:0000256" key="7">
    <source>
        <dbReference type="RuleBase" id="RU004417"/>
    </source>
</evidence>
<dbReference type="Pfam" id="PF00208">
    <property type="entry name" value="ELFV_dehydrog"/>
    <property type="match status" value="2"/>
</dbReference>
<comment type="caution">
    <text evidence="9">The sequence shown here is derived from an EMBL/GenBank/DDBJ whole genome shotgun (WGS) entry which is preliminary data.</text>
</comment>
<keyword evidence="3 7" id="KW-0560">Oxidoreductase</keyword>
<dbReference type="InterPro" id="IPR046346">
    <property type="entry name" value="Aminoacid_DH-like_N_sf"/>
</dbReference>
<dbReference type="InterPro" id="IPR006097">
    <property type="entry name" value="Glu/Leu/Phe/Val/Trp_DH_dimer"/>
</dbReference>
<evidence type="ECO:0000256" key="6">
    <source>
        <dbReference type="PIRSR" id="PIRSR000188-2"/>
    </source>
</evidence>
<dbReference type="PANTHER" id="PTHR42722">
    <property type="entry name" value="LEUCINE DEHYDROGENASE"/>
    <property type="match status" value="1"/>
</dbReference>
<dbReference type="SUPFAM" id="SSF51735">
    <property type="entry name" value="NAD(P)-binding Rossmann-fold domains"/>
    <property type="match status" value="1"/>
</dbReference>
<evidence type="ECO:0000259" key="8">
    <source>
        <dbReference type="SMART" id="SM00839"/>
    </source>
</evidence>
<dbReference type="GO" id="GO:0000166">
    <property type="term" value="F:nucleotide binding"/>
    <property type="evidence" value="ECO:0007669"/>
    <property type="project" value="UniProtKB-KW"/>
</dbReference>
<dbReference type="Gene3D" id="3.40.50.10860">
    <property type="entry name" value="Leucine Dehydrogenase, chain A, domain 1"/>
    <property type="match status" value="1"/>
</dbReference>
<dbReference type="SMART" id="SM00839">
    <property type="entry name" value="ELFV_dehydrog"/>
    <property type="match status" value="1"/>
</dbReference>
<dbReference type="PANTHER" id="PTHR42722:SF1">
    <property type="entry name" value="VALINE DEHYDROGENASE"/>
    <property type="match status" value="1"/>
</dbReference>
<feature type="domain" description="Glutamate/phenylalanine/leucine/valine/L-tryptophan dehydrogenase C-terminal" evidence="8">
    <location>
        <begin position="149"/>
        <end position="351"/>
    </location>
</feature>
<dbReference type="Proteomes" id="UP000251800">
    <property type="component" value="Unassembled WGS sequence"/>
</dbReference>
<organism evidence="9 10">
    <name type="scientific">Abyssibacter profundi</name>
    <dbReference type="NCBI Taxonomy" id="2182787"/>
    <lineage>
        <taxon>Bacteria</taxon>
        <taxon>Pseudomonadati</taxon>
        <taxon>Pseudomonadota</taxon>
        <taxon>Gammaproteobacteria</taxon>
        <taxon>Chromatiales</taxon>
        <taxon>Oceanococcaceae</taxon>
        <taxon>Abyssibacter</taxon>
    </lineage>
</organism>
<evidence type="ECO:0000313" key="10">
    <source>
        <dbReference type="Proteomes" id="UP000251800"/>
    </source>
</evidence>
<evidence type="ECO:0000256" key="5">
    <source>
        <dbReference type="PIRSR" id="PIRSR000188-1"/>
    </source>
</evidence>
<dbReference type="InterPro" id="IPR016211">
    <property type="entry name" value="Glu/Phe/Leu/Val/Trp_DH_bac/arc"/>
</dbReference>
<evidence type="ECO:0000256" key="3">
    <source>
        <dbReference type="ARBA" id="ARBA00023002"/>
    </source>
</evidence>
<dbReference type="PRINTS" id="PR00082">
    <property type="entry name" value="GLFDHDRGNASE"/>
</dbReference>
<reference evidence="9 10" key="1">
    <citation type="submission" date="2018-05" db="EMBL/GenBank/DDBJ databases">
        <title>Abyssibacter profundi OUC007T gen. nov., sp. nov, a marine bacterium isolated from seawater of the Mariana Trench.</title>
        <authorList>
            <person name="Zhou S."/>
        </authorList>
    </citation>
    <scope>NUCLEOTIDE SEQUENCE [LARGE SCALE GENOMIC DNA]</scope>
    <source>
        <strain evidence="9 10">OUC007</strain>
    </source>
</reference>
<gene>
    <name evidence="9" type="ORF">DEH80_00320</name>
</gene>
<keyword evidence="4 6" id="KW-0520">NAD</keyword>
<dbReference type="AlphaFoldDB" id="A0A363UQ60"/>
<dbReference type="InterPro" id="IPR006096">
    <property type="entry name" value="Glu/Leu/Phe/Val/Trp_DH_C"/>
</dbReference>
<dbReference type="Gene3D" id="3.40.50.720">
    <property type="entry name" value="NAD(P)-binding Rossmann-like Domain"/>
    <property type="match status" value="1"/>
</dbReference>
<name>A0A363UQ60_9GAMM</name>
<accession>A0A363UQ60</accession>
<evidence type="ECO:0000256" key="2">
    <source>
        <dbReference type="ARBA" id="ARBA00006382"/>
    </source>
</evidence>
<feature type="active site" description="Proton donor/acceptor" evidence="5">
    <location>
        <position position="80"/>
    </location>
</feature>
<comment type="similarity">
    <text evidence="2 7">Belongs to the Glu/Leu/Phe/Val dehydrogenases family.</text>
</comment>
<evidence type="ECO:0000256" key="4">
    <source>
        <dbReference type="ARBA" id="ARBA00023027"/>
    </source>
</evidence>
<dbReference type="PROSITE" id="PS00074">
    <property type="entry name" value="GLFV_DEHYDROGENASE"/>
    <property type="match status" value="1"/>
</dbReference>
<comment type="function">
    <text evidence="1">Catalyzes the reversible oxidative deamination of glutamate to alpha-ketoglutarate and ammonia.</text>
</comment>